<organism evidence="2 3">
    <name type="scientific">Prevotella illustrans</name>
    <dbReference type="NCBI Taxonomy" id="2800387"/>
    <lineage>
        <taxon>Bacteria</taxon>
        <taxon>Pseudomonadati</taxon>
        <taxon>Bacteroidota</taxon>
        <taxon>Bacteroidia</taxon>
        <taxon>Bacteroidales</taxon>
        <taxon>Prevotellaceae</taxon>
        <taxon>Prevotella</taxon>
    </lineage>
</organism>
<keyword evidence="3" id="KW-1185">Reference proteome</keyword>
<dbReference type="RefSeq" id="WP_146157018.1">
    <property type="nucleotide sequence ID" value="NZ_JAERMS010000007.1"/>
</dbReference>
<name>A0ABS3M4B0_9BACT</name>
<feature type="chain" id="PRO_5047132639" description="Lipocalin-like domain-containing protein" evidence="1">
    <location>
        <begin position="25"/>
        <end position="183"/>
    </location>
</feature>
<protein>
    <recommendedName>
        <fullName evidence="4">Lipocalin-like domain-containing protein</fullName>
    </recommendedName>
</protein>
<evidence type="ECO:0000313" key="2">
    <source>
        <dbReference type="EMBL" id="MBO1362926.1"/>
    </source>
</evidence>
<dbReference type="EMBL" id="JAERMS010000007">
    <property type="protein sequence ID" value="MBO1362926.1"/>
    <property type="molecule type" value="Genomic_DNA"/>
</dbReference>
<dbReference type="Proteomes" id="UP000664265">
    <property type="component" value="Unassembled WGS sequence"/>
</dbReference>
<reference evidence="2 3" key="1">
    <citation type="submission" date="2021-01" db="EMBL/GenBank/DDBJ databases">
        <title>Prevotella A2931 sp. nov.</title>
        <authorList>
            <person name="Buhl M."/>
            <person name="Oberhettinger P."/>
        </authorList>
    </citation>
    <scope>NUCLEOTIDE SEQUENCE [LARGE SCALE GENOMIC DNA]</scope>
    <source>
        <strain evidence="2 3">A2931</strain>
    </source>
</reference>
<dbReference type="PROSITE" id="PS51257">
    <property type="entry name" value="PROKAR_LIPOPROTEIN"/>
    <property type="match status" value="1"/>
</dbReference>
<feature type="signal peptide" evidence="1">
    <location>
        <begin position="1"/>
        <end position="24"/>
    </location>
</feature>
<proteinExistence type="predicted"/>
<comment type="caution">
    <text evidence="2">The sequence shown here is derived from an EMBL/GenBank/DDBJ whole genome shotgun (WGS) entry which is preliminary data.</text>
</comment>
<evidence type="ECO:0000256" key="1">
    <source>
        <dbReference type="SAM" id="SignalP"/>
    </source>
</evidence>
<evidence type="ECO:0000313" key="3">
    <source>
        <dbReference type="Proteomes" id="UP000664265"/>
    </source>
</evidence>
<keyword evidence="1" id="KW-0732">Signal</keyword>
<accession>A0ABS3M4B0</accession>
<evidence type="ECO:0008006" key="4">
    <source>
        <dbReference type="Google" id="ProtNLM"/>
    </source>
</evidence>
<gene>
    <name evidence="2" type="ORF">JHU38_03895</name>
</gene>
<sequence length="183" mass="21239">MKKLTTILAMALMAVMTVSLFVSCDEDDEIAYTLNGTWTGNLSAYYQDRWGLVGDHYRTTITFYQDGTGEEIDYDVRSPYRDHWYCPFLWTVNNGTITLRYKDSEWNPVYIYDYSLSDNYFSGYMDDGTNRDIVFRFVYDGSFDWNPFYELYDRGYAKGNNVLTRSSAGKKAVAMGAFAKTNQ</sequence>